<gene>
    <name evidence="1" type="ORF">Lwor_0188</name>
</gene>
<proteinExistence type="predicted"/>
<dbReference type="PATRIC" id="fig|45076.6.peg.204"/>
<sequence>MNNIKKWLMLLLILVCGFGRAELIKDGVFIDTLSITDSYIIGLLNSFEPGSNLYSFTNKDSIIFYFAVIGVINPTKKMYDVKIVCVDSKGNPVLQGTVKRSLKEFTRHVGGDIIKGYTQTLGMDPKPGAMVKDQIVPLKDGDYYINLYFENKLIGITKFHYSVID</sequence>
<evidence type="ECO:0000313" key="2">
    <source>
        <dbReference type="Proteomes" id="UP000054662"/>
    </source>
</evidence>
<keyword evidence="2" id="KW-1185">Reference proteome</keyword>
<name>A0A0W1AKK6_9GAMM</name>
<reference evidence="1 2" key="1">
    <citation type="submission" date="2015-11" db="EMBL/GenBank/DDBJ databases">
        <title>Genomic analysis of 38 Legionella species identifies large and diverse effector repertoires.</title>
        <authorList>
            <person name="Burstein D."/>
            <person name="Amaro F."/>
            <person name="Zusman T."/>
            <person name="Lifshitz Z."/>
            <person name="Cohen O."/>
            <person name="Gilbert J.A."/>
            <person name="Pupko T."/>
            <person name="Shuman H.A."/>
            <person name="Segal G."/>
        </authorList>
    </citation>
    <scope>NUCLEOTIDE SEQUENCE [LARGE SCALE GENOMIC DNA]</scope>
    <source>
        <strain evidence="1 2">ATCC 49508</strain>
    </source>
</reference>
<protein>
    <submittedName>
        <fullName evidence="1">Uncharacterized protein</fullName>
    </submittedName>
</protein>
<dbReference type="Proteomes" id="UP000054662">
    <property type="component" value="Unassembled WGS sequence"/>
</dbReference>
<comment type="caution">
    <text evidence="1">The sequence shown here is derived from an EMBL/GenBank/DDBJ whole genome shotgun (WGS) entry which is preliminary data.</text>
</comment>
<dbReference type="RefSeq" id="WP_058491895.1">
    <property type="nucleotide sequence ID" value="NZ_LNZC01000002.1"/>
</dbReference>
<organism evidence="1 2">
    <name type="scientific">Legionella worsleiensis</name>
    <dbReference type="NCBI Taxonomy" id="45076"/>
    <lineage>
        <taxon>Bacteria</taxon>
        <taxon>Pseudomonadati</taxon>
        <taxon>Pseudomonadota</taxon>
        <taxon>Gammaproteobacteria</taxon>
        <taxon>Legionellales</taxon>
        <taxon>Legionellaceae</taxon>
        <taxon>Legionella</taxon>
    </lineage>
</organism>
<dbReference type="OrthoDB" id="5655802at2"/>
<dbReference type="AlphaFoldDB" id="A0A0W1AKK6"/>
<dbReference type="EMBL" id="LNZC01000002">
    <property type="protein sequence ID" value="KTD81885.1"/>
    <property type="molecule type" value="Genomic_DNA"/>
</dbReference>
<evidence type="ECO:0000313" key="1">
    <source>
        <dbReference type="EMBL" id="KTD81885.1"/>
    </source>
</evidence>
<accession>A0A0W1AKK6</accession>